<reference evidence="2" key="1">
    <citation type="submission" date="2018-01" db="EMBL/GenBank/DDBJ databases">
        <title>An insight into the sialome of Amazonian anophelines.</title>
        <authorList>
            <person name="Ribeiro J.M."/>
            <person name="Scarpassa V."/>
            <person name="Calvo E."/>
        </authorList>
    </citation>
    <scope>NUCLEOTIDE SEQUENCE</scope>
</reference>
<organism evidence="2">
    <name type="scientific">Anopheles darlingi</name>
    <name type="common">Mosquito</name>
    <dbReference type="NCBI Taxonomy" id="43151"/>
    <lineage>
        <taxon>Eukaryota</taxon>
        <taxon>Metazoa</taxon>
        <taxon>Ecdysozoa</taxon>
        <taxon>Arthropoda</taxon>
        <taxon>Hexapoda</taxon>
        <taxon>Insecta</taxon>
        <taxon>Pterygota</taxon>
        <taxon>Neoptera</taxon>
        <taxon>Endopterygota</taxon>
        <taxon>Diptera</taxon>
        <taxon>Nematocera</taxon>
        <taxon>Culicoidea</taxon>
        <taxon>Culicidae</taxon>
        <taxon>Anophelinae</taxon>
        <taxon>Anopheles</taxon>
    </lineage>
</organism>
<dbReference type="EMBL" id="GGFL01009138">
    <property type="protein sequence ID" value="MBW73316.1"/>
    <property type="molecule type" value="Transcribed_RNA"/>
</dbReference>
<feature type="transmembrane region" description="Helical" evidence="1">
    <location>
        <begin position="34"/>
        <end position="51"/>
    </location>
</feature>
<accession>A0A2M4D704</accession>
<keyword evidence="1" id="KW-0812">Transmembrane</keyword>
<proteinExistence type="predicted"/>
<dbReference type="AlphaFoldDB" id="A0A2M4D704"/>
<name>A0A2M4D704_ANODA</name>
<keyword evidence="1" id="KW-0472">Membrane</keyword>
<sequence>MHGTVFYFIILILLLALVRSILASACRRIRFRPGWILVLIGGHVLVLHFQVRDYELHVVVQVVRLATPVGRQICVVAHGLQVPCHATA</sequence>
<feature type="transmembrane region" description="Helical" evidence="1">
    <location>
        <begin position="6"/>
        <end position="22"/>
    </location>
</feature>
<protein>
    <submittedName>
        <fullName evidence="2">Uncharacterized protein</fullName>
    </submittedName>
</protein>
<keyword evidence="1" id="KW-1133">Transmembrane helix</keyword>
<evidence type="ECO:0000256" key="1">
    <source>
        <dbReference type="SAM" id="Phobius"/>
    </source>
</evidence>
<evidence type="ECO:0000313" key="2">
    <source>
        <dbReference type="EMBL" id="MBW73316.1"/>
    </source>
</evidence>